<sequence>MTRNRRHTAVGAADHISCLIILRAEIPLFSTSPLLTQVHSSMFHHIRMQVHSRGSMHQQLRHKWGMCQSTRTRLHPEQRWIPDSKRTYTEEVLQTLCGVRDASRV</sequence>
<dbReference type="Proteomes" id="UP000825935">
    <property type="component" value="Chromosome 3"/>
</dbReference>
<keyword evidence="2" id="KW-1185">Reference proteome</keyword>
<accession>A0A8T2V7N5</accession>
<name>A0A8T2V7N5_CERRI</name>
<comment type="caution">
    <text evidence="1">The sequence shown here is derived from an EMBL/GenBank/DDBJ whole genome shotgun (WGS) entry which is preliminary data.</text>
</comment>
<gene>
    <name evidence="1" type="ORF">KP509_03G057000</name>
</gene>
<organism evidence="1 2">
    <name type="scientific">Ceratopteris richardii</name>
    <name type="common">Triangle waterfern</name>
    <dbReference type="NCBI Taxonomy" id="49495"/>
    <lineage>
        <taxon>Eukaryota</taxon>
        <taxon>Viridiplantae</taxon>
        <taxon>Streptophyta</taxon>
        <taxon>Embryophyta</taxon>
        <taxon>Tracheophyta</taxon>
        <taxon>Polypodiopsida</taxon>
        <taxon>Polypodiidae</taxon>
        <taxon>Polypodiales</taxon>
        <taxon>Pteridineae</taxon>
        <taxon>Pteridaceae</taxon>
        <taxon>Parkerioideae</taxon>
        <taxon>Ceratopteris</taxon>
    </lineage>
</organism>
<reference evidence="1" key="1">
    <citation type="submission" date="2021-08" db="EMBL/GenBank/DDBJ databases">
        <title>WGS assembly of Ceratopteris richardii.</title>
        <authorList>
            <person name="Marchant D.B."/>
            <person name="Chen G."/>
            <person name="Jenkins J."/>
            <person name="Shu S."/>
            <person name="Leebens-Mack J."/>
            <person name="Grimwood J."/>
            <person name="Schmutz J."/>
            <person name="Soltis P."/>
            <person name="Soltis D."/>
            <person name="Chen Z.-H."/>
        </authorList>
    </citation>
    <scope>NUCLEOTIDE SEQUENCE</scope>
    <source>
        <strain evidence="1">Whitten #5841</strain>
        <tissue evidence="1">Leaf</tissue>
    </source>
</reference>
<dbReference type="AlphaFoldDB" id="A0A8T2V7N5"/>
<proteinExistence type="predicted"/>
<dbReference type="EMBL" id="CM035408">
    <property type="protein sequence ID" value="KAH7441833.1"/>
    <property type="molecule type" value="Genomic_DNA"/>
</dbReference>
<evidence type="ECO:0000313" key="1">
    <source>
        <dbReference type="EMBL" id="KAH7441833.1"/>
    </source>
</evidence>
<protein>
    <submittedName>
        <fullName evidence="1">Uncharacterized protein</fullName>
    </submittedName>
</protein>
<evidence type="ECO:0000313" key="2">
    <source>
        <dbReference type="Proteomes" id="UP000825935"/>
    </source>
</evidence>